<feature type="short sequence motif" description="LXXLL motif" evidence="3">
    <location>
        <begin position="266"/>
        <end position="270"/>
    </location>
</feature>
<comment type="caution">
    <text evidence="3">Lacks conserved residue(s) required for the propagation of feature annotation.</text>
</comment>
<proteinExistence type="inferred from homology"/>
<evidence type="ECO:0000313" key="4">
    <source>
        <dbReference type="EMBL" id="KAK6122586.1"/>
    </source>
</evidence>
<dbReference type="EMBL" id="JABTTQ020002679">
    <property type="protein sequence ID" value="KAK6122586.1"/>
    <property type="molecule type" value="Genomic_DNA"/>
</dbReference>
<feature type="region of interest" description="SAW" evidence="3">
    <location>
        <begin position="297"/>
        <end position="372"/>
    </location>
</feature>
<dbReference type="PROSITE" id="PS50985">
    <property type="entry name" value="GRAS"/>
    <property type="match status" value="1"/>
</dbReference>
<name>A0ABR0UJF6_REHGL</name>
<feature type="region of interest" description="Leucine repeat II (LRII)" evidence="3">
    <location>
        <begin position="216"/>
        <end position="248"/>
    </location>
</feature>
<evidence type="ECO:0000256" key="3">
    <source>
        <dbReference type="PROSITE-ProRule" id="PRU01191"/>
    </source>
</evidence>
<sequence length="374" mass="42735">MMSENAFSCQQLSAESIVQLAKMKLLEHTSQNTIELHPVIYPSLPYSNLSRQNLKDVQLTFDLLNAVEKFSDKQFDCAEKLLTKCILLSSSADNNNPVERVVKLFAEALRERVEIERGKIDLERTTFNIEENVLSHQLIILECEQKLPSSQVTQFTAIQAILDSIGKSEKIHLVDIGIKSGQHWPIMMEGLANRKTCKLDLLKITAVGTSKDRLEETGKRLSSFAKSMNLPFLFKTVVSEMKDLRKETILSQDDDEFVALYSGIKLWSLLAWPNDLRTFLNFVKKLNPCVMVVNEVAEDEERGHRNAKIGFWRDLFAEFDIVETELSDSSLYQARLLIKRNPNWHSCTLHMDGKCMIVGWKGTPLQSISAWKMH</sequence>
<evidence type="ECO:0000256" key="2">
    <source>
        <dbReference type="ARBA" id="ARBA00023163"/>
    </source>
</evidence>
<evidence type="ECO:0008006" key="6">
    <source>
        <dbReference type="Google" id="ProtNLM"/>
    </source>
</evidence>
<gene>
    <name evidence="4" type="ORF">DH2020_043669</name>
</gene>
<dbReference type="Proteomes" id="UP001318860">
    <property type="component" value="Unassembled WGS sequence"/>
</dbReference>
<protein>
    <recommendedName>
        <fullName evidence="6">DELLA protein</fullName>
    </recommendedName>
</protein>
<dbReference type="PANTHER" id="PTHR31636">
    <property type="entry name" value="OSJNBA0084A10.13 PROTEIN-RELATED"/>
    <property type="match status" value="1"/>
</dbReference>
<comment type="similarity">
    <text evidence="3">Belongs to the GRAS family.</text>
</comment>
<comment type="caution">
    <text evidence="4">The sequence shown here is derived from an EMBL/GenBank/DDBJ whole genome shotgun (WGS) entry which is preliminary data.</text>
</comment>
<keyword evidence="5" id="KW-1185">Reference proteome</keyword>
<accession>A0ABR0UJF6</accession>
<keyword evidence="2" id="KW-0804">Transcription</keyword>
<evidence type="ECO:0000313" key="5">
    <source>
        <dbReference type="Proteomes" id="UP001318860"/>
    </source>
</evidence>
<organism evidence="4 5">
    <name type="scientific">Rehmannia glutinosa</name>
    <name type="common">Chinese foxglove</name>
    <dbReference type="NCBI Taxonomy" id="99300"/>
    <lineage>
        <taxon>Eukaryota</taxon>
        <taxon>Viridiplantae</taxon>
        <taxon>Streptophyta</taxon>
        <taxon>Embryophyta</taxon>
        <taxon>Tracheophyta</taxon>
        <taxon>Spermatophyta</taxon>
        <taxon>Magnoliopsida</taxon>
        <taxon>eudicotyledons</taxon>
        <taxon>Gunneridae</taxon>
        <taxon>Pentapetalae</taxon>
        <taxon>asterids</taxon>
        <taxon>lamiids</taxon>
        <taxon>Lamiales</taxon>
        <taxon>Orobanchaceae</taxon>
        <taxon>Rehmannieae</taxon>
        <taxon>Rehmannia</taxon>
    </lineage>
</organism>
<keyword evidence="1" id="KW-0805">Transcription regulation</keyword>
<dbReference type="InterPro" id="IPR005202">
    <property type="entry name" value="TF_GRAS"/>
</dbReference>
<dbReference type="Pfam" id="PF03514">
    <property type="entry name" value="GRAS"/>
    <property type="match status" value="2"/>
</dbReference>
<reference evidence="4 5" key="1">
    <citation type="journal article" date="2021" name="Comput. Struct. Biotechnol. J.">
        <title>De novo genome assembly of the potent medicinal plant Rehmannia glutinosa using nanopore technology.</title>
        <authorList>
            <person name="Ma L."/>
            <person name="Dong C."/>
            <person name="Song C."/>
            <person name="Wang X."/>
            <person name="Zheng X."/>
            <person name="Niu Y."/>
            <person name="Chen S."/>
            <person name="Feng W."/>
        </authorList>
    </citation>
    <scope>NUCLEOTIDE SEQUENCE [LARGE SCALE GENOMIC DNA]</scope>
    <source>
        <strain evidence="4">DH-2019</strain>
    </source>
</reference>
<evidence type="ECO:0000256" key="1">
    <source>
        <dbReference type="ARBA" id="ARBA00023015"/>
    </source>
</evidence>